<evidence type="ECO:0000313" key="1">
    <source>
        <dbReference type="EMBL" id="MBG9378518.1"/>
    </source>
</evidence>
<evidence type="ECO:0000313" key="2">
    <source>
        <dbReference type="Proteomes" id="UP000628448"/>
    </source>
</evidence>
<name>A0A931MDR8_9BACT</name>
<protein>
    <submittedName>
        <fullName evidence="1">DUF5004 domain-containing protein</fullName>
    </submittedName>
</protein>
<dbReference type="InterPro" id="IPR032168">
    <property type="entry name" value="DUF5004"/>
</dbReference>
<dbReference type="PROSITE" id="PS51257">
    <property type="entry name" value="PROKAR_LIPOPROTEIN"/>
    <property type="match status" value="1"/>
</dbReference>
<sequence>MNSIKIFLAAALIIAGAACKTQKDVLIEPQKDLAGTWRISRVTRNAADITEWVDSSGFRLVLNDDNSYTLGENKLPFLVGAAGNWQADDPQYPYHLSFVPANAQDSVSGSITTPVIKGNRSLNITLSPGCNKNTYVYTLEKMQ</sequence>
<keyword evidence="2" id="KW-1185">Reference proteome</keyword>
<dbReference type="RefSeq" id="WP_196992618.1">
    <property type="nucleotide sequence ID" value="NZ_JADWYR010000003.1"/>
</dbReference>
<accession>A0A931MDR8</accession>
<comment type="caution">
    <text evidence="1">The sequence shown here is derived from an EMBL/GenBank/DDBJ whole genome shotgun (WGS) entry which is preliminary data.</text>
</comment>
<organism evidence="1 2">
    <name type="scientific">Panacibacter microcysteis</name>
    <dbReference type="NCBI Taxonomy" id="2793269"/>
    <lineage>
        <taxon>Bacteria</taxon>
        <taxon>Pseudomonadati</taxon>
        <taxon>Bacteroidota</taxon>
        <taxon>Chitinophagia</taxon>
        <taxon>Chitinophagales</taxon>
        <taxon>Chitinophagaceae</taxon>
        <taxon>Panacibacter</taxon>
    </lineage>
</organism>
<dbReference type="EMBL" id="JADWYR010000003">
    <property type="protein sequence ID" value="MBG9378518.1"/>
    <property type="molecule type" value="Genomic_DNA"/>
</dbReference>
<dbReference type="Pfam" id="PF16395">
    <property type="entry name" value="DUF5004"/>
    <property type="match status" value="1"/>
</dbReference>
<proteinExistence type="predicted"/>
<gene>
    <name evidence="1" type="ORF">I5907_19945</name>
</gene>
<dbReference type="AlphaFoldDB" id="A0A931MDR8"/>
<dbReference type="Proteomes" id="UP000628448">
    <property type="component" value="Unassembled WGS sequence"/>
</dbReference>
<reference evidence="1" key="1">
    <citation type="submission" date="2020-11" db="EMBL/GenBank/DDBJ databases">
        <title>Bacterial whole genome sequence for Panacibacter sp. DH6.</title>
        <authorList>
            <person name="Le V."/>
            <person name="Ko S."/>
            <person name="Ahn C.-Y."/>
            <person name="Oh H.-M."/>
        </authorList>
    </citation>
    <scope>NUCLEOTIDE SEQUENCE</scope>
    <source>
        <strain evidence="1">DH6</strain>
    </source>
</reference>